<keyword evidence="2" id="KW-1185">Reference proteome</keyword>
<gene>
    <name evidence="1" type="ORF">N658DRAFT_210582</name>
</gene>
<evidence type="ECO:0000313" key="1">
    <source>
        <dbReference type="EMBL" id="KAK4098797.1"/>
    </source>
</evidence>
<reference evidence="1" key="1">
    <citation type="journal article" date="2023" name="Mol. Phylogenet. Evol.">
        <title>Genome-scale phylogeny and comparative genomics of the fungal order Sordariales.</title>
        <authorList>
            <person name="Hensen N."/>
            <person name="Bonometti L."/>
            <person name="Westerberg I."/>
            <person name="Brannstrom I.O."/>
            <person name="Guillou S."/>
            <person name="Cros-Aarteil S."/>
            <person name="Calhoun S."/>
            <person name="Haridas S."/>
            <person name="Kuo A."/>
            <person name="Mondo S."/>
            <person name="Pangilinan J."/>
            <person name="Riley R."/>
            <person name="LaButti K."/>
            <person name="Andreopoulos B."/>
            <person name="Lipzen A."/>
            <person name="Chen C."/>
            <person name="Yan M."/>
            <person name="Daum C."/>
            <person name="Ng V."/>
            <person name="Clum A."/>
            <person name="Steindorff A."/>
            <person name="Ohm R.A."/>
            <person name="Martin F."/>
            <person name="Silar P."/>
            <person name="Natvig D.O."/>
            <person name="Lalanne C."/>
            <person name="Gautier V."/>
            <person name="Ament-Velasquez S.L."/>
            <person name="Kruys A."/>
            <person name="Hutchinson M.I."/>
            <person name="Powell A.J."/>
            <person name="Barry K."/>
            <person name="Miller A.N."/>
            <person name="Grigoriev I.V."/>
            <person name="Debuchy R."/>
            <person name="Gladieux P."/>
            <person name="Hiltunen Thoren M."/>
            <person name="Johannesson H."/>
        </authorList>
    </citation>
    <scope>NUCLEOTIDE SEQUENCE</scope>
    <source>
        <strain evidence="1">CBS 757.83</strain>
    </source>
</reference>
<evidence type="ECO:0000313" key="2">
    <source>
        <dbReference type="Proteomes" id="UP001305647"/>
    </source>
</evidence>
<dbReference type="EMBL" id="MU863655">
    <property type="protein sequence ID" value="KAK4098797.1"/>
    <property type="molecule type" value="Genomic_DNA"/>
</dbReference>
<dbReference type="AlphaFoldDB" id="A0AAN6Q0J0"/>
<dbReference type="Proteomes" id="UP001305647">
    <property type="component" value="Unassembled WGS sequence"/>
</dbReference>
<proteinExistence type="predicted"/>
<reference evidence="1" key="2">
    <citation type="submission" date="2023-05" db="EMBL/GenBank/DDBJ databases">
        <authorList>
            <consortium name="Lawrence Berkeley National Laboratory"/>
            <person name="Steindorff A."/>
            <person name="Hensen N."/>
            <person name="Bonometti L."/>
            <person name="Westerberg I."/>
            <person name="Brannstrom I.O."/>
            <person name="Guillou S."/>
            <person name="Cros-Aarteil S."/>
            <person name="Calhoun S."/>
            <person name="Haridas S."/>
            <person name="Kuo A."/>
            <person name="Mondo S."/>
            <person name="Pangilinan J."/>
            <person name="Riley R."/>
            <person name="Labutti K."/>
            <person name="Andreopoulos B."/>
            <person name="Lipzen A."/>
            <person name="Chen C."/>
            <person name="Yanf M."/>
            <person name="Daum C."/>
            <person name="Ng V."/>
            <person name="Clum A."/>
            <person name="Ohm R."/>
            <person name="Martin F."/>
            <person name="Silar P."/>
            <person name="Natvig D."/>
            <person name="Lalanne C."/>
            <person name="Gautier V."/>
            <person name="Ament-Velasquez S.L."/>
            <person name="Kruys A."/>
            <person name="Hutchinson M.I."/>
            <person name="Powell A.J."/>
            <person name="Barry K."/>
            <person name="Miller A.N."/>
            <person name="Grigoriev I.V."/>
            <person name="Debuchy R."/>
            <person name="Gladieux P."/>
            <person name="Thoren M.H."/>
            <person name="Johannesson H."/>
        </authorList>
    </citation>
    <scope>NUCLEOTIDE SEQUENCE</scope>
    <source>
        <strain evidence="1">CBS 757.83</strain>
    </source>
</reference>
<organism evidence="1 2">
    <name type="scientific">Parathielavia hyrcaniae</name>
    <dbReference type="NCBI Taxonomy" id="113614"/>
    <lineage>
        <taxon>Eukaryota</taxon>
        <taxon>Fungi</taxon>
        <taxon>Dikarya</taxon>
        <taxon>Ascomycota</taxon>
        <taxon>Pezizomycotina</taxon>
        <taxon>Sordariomycetes</taxon>
        <taxon>Sordariomycetidae</taxon>
        <taxon>Sordariales</taxon>
        <taxon>Chaetomiaceae</taxon>
        <taxon>Parathielavia</taxon>
    </lineage>
</organism>
<comment type="caution">
    <text evidence="1">The sequence shown here is derived from an EMBL/GenBank/DDBJ whole genome shotgun (WGS) entry which is preliminary data.</text>
</comment>
<sequence>MCWSIMGGLLAAVTTWSMRPAAVCNCRVMLVVMPILKWRSDMKQGRIVEVAASGRLQLLASAFLWYALSGISYQVSAGPRSSVGGSESRVHLSAACVFVVSLQKRSH</sequence>
<name>A0AAN6Q0J0_9PEZI</name>
<accession>A0AAN6Q0J0</accession>
<protein>
    <submittedName>
        <fullName evidence="1">Uncharacterized protein</fullName>
    </submittedName>
</protein>